<dbReference type="InterPro" id="IPR009000">
    <property type="entry name" value="Transl_B-barrel_sf"/>
</dbReference>
<reference evidence="1" key="1">
    <citation type="journal article" date="2020" name="mSystems">
        <title>Genome- and Community-Level Interaction Insights into Carbon Utilization and Element Cycling Functions of Hydrothermarchaeota in Hydrothermal Sediment.</title>
        <authorList>
            <person name="Zhou Z."/>
            <person name="Liu Y."/>
            <person name="Xu W."/>
            <person name="Pan J."/>
            <person name="Luo Z.H."/>
            <person name="Li M."/>
        </authorList>
    </citation>
    <scope>NUCLEOTIDE SEQUENCE [LARGE SCALE GENOMIC DNA]</scope>
    <source>
        <strain evidence="1">SpSt-914</strain>
    </source>
</reference>
<accession>A0A7V3PSB3</accession>
<dbReference type="Gene3D" id="2.40.30.10">
    <property type="entry name" value="Translation factors"/>
    <property type="match status" value="1"/>
</dbReference>
<sequence>MAETKVGVITHYFGKIGVAVVKATDGPIAVGDTIHIKGHSTDHQQVVESLQIEHQPVSRIEIGQEAGMKVSARVHELDQVFKVNN</sequence>
<evidence type="ECO:0000313" key="1">
    <source>
        <dbReference type="EMBL" id="HGD12505.1"/>
    </source>
</evidence>
<gene>
    <name evidence="1" type="ORF">ENX16_00235</name>
</gene>
<name>A0A7V3PSB3_UNCW3</name>
<proteinExistence type="predicted"/>
<protein>
    <recommendedName>
        <fullName evidence="2">Translation elongation factor-like protein</fullName>
    </recommendedName>
</protein>
<comment type="caution">
    <text evidence="1">The sequence shown here is derived from an EMBL/GenBank/DDBJ whole genome shotgun (WGS) entry which is preliminary data.</text>
</comment>
<dbReference type="SUPFAM" id="SSF50447">
    <property type="entry name" value="Translation proteins"/>
    <property type="match status" value="1"/>
</dbReference>
<evidence type="ECO:0008006" key="2">
    <source>
        <dbReference type="Google" id="ProtNLM"/>
    </source>
</evidence>
<organism evidence="1">
    <name type="scientific">candidate division WOR-3 bacterium</name>
    <dbReference type="NCBI Taxonomy" id="2052148"/>
    <lineage>
        <taxon>Bacteria</taxon>
        <taxon>Bacteria division WOR-3</taxon>
    </lineage>
</organism>
<dbReference type="AlphaFoldDB" id="A0A7V3PSB3"/>
<dbReference type="EMBL" id="DTMZ01000002">
    <property type="protein sequence ID" value="HGD12505.1"/>
    <property type="molecule type" value="Genomic_DNA"/>
</dbReference>